<evidence type="ECO:0000256" key="1">
    <source>
        <dbReference type="SAM" id="Phobius"/>
    </source>
</evidence>
<accession>X1HR79</accession>
<dbReference type="EMBL" id="BARU01018427">
    <property type="protein sequence ID" value="GAH56344.1"/>
    <property type="molecule type" value="Genomic_DNA"/>
</dbReference>
<proteinExistence type="predicted"/>
<protein>
    <submittedName>
        <fullName evidence="2">Uncharacterized protein</fullName>
    </submittedName>
</protein>
<evidence type="ECO:0000313" key="2">
    <source>
        <dbReference type="EMBL" id="GAH56344.1"/>
    </source>
</evidence>
<feature type="transmembrane region" description="Helical" evidence="1">
    <location>
        <begin position="44"/>
        <end position="62"/>
    </location>
</feature>
<keyword evidence="1" id="KW-0812">Transmembrane</keyword>
<name>X1HR79_9ZZZZ</name>
<reference evidence="2" key="1">
    <citation type="journal article" date="2014" name="Front. Microbiol.">
        <title>High frequency of phylogenetically diverse reductive dehalogenase-homologous genes in deep subseafloor sedimentary metagenomes.</title>
        <authorList>
            <person name="Kawai M."/>
            <person name="Futagami T."/>
            <person name="Toyoda A."/>
            <person name="Takaki Y."/>
            <person name="Nishi S."/>
            <person name="Hori S."/>
            <person name="Arai W."/>
            <person name="Tsubouchi T."/>
            <person name="Morono Y."/>
            <person name="Uchiyama I."/>
            <person name="Ito T."/>
            <person name="Fujiyama A."/>
            <person name="Inagaki F."/>
            <person name="Takami H."/>
        </authorList>
    </citation>
    <scope>NUCLEOTIDE SEQUENCE</scope>
    <source>
        <strain evidence="2">Expedition CK06-06</strain>
    </source>
</reference>
<organism evidence="2">
    <name type="scientific">marine sediment metagenome</name>
    <dbReference type="NCBI Taxonomy" id="412755"/>
    <lineage>
        <taxon>unclassified sequences</taxon>
        <taxon>metagenomes</taxon>
        <taxon>ecological metagenomes</taxon>
    </lineage>
</organism>
<keyword evidence="1" id="KW-0472">Membrane</keyword>
<keyword evidence="1" id="KW-1133">Transmembrane helix</keyword>
<gene>
    <name evidence="2" type="ORF">S03H2_30456</name>
</gene>
<dbReference type="AlphaFoldDB" id="X1HR79"/>
<comment type="caution">
    <text evidence="2">The sequence shown here is derived from an EMBL/GenBank/DDBJ whole genome shotgun (WGS) entry which is preliminary data.</text>
</comment>
<sequence length="63" mass="7103">MGEELQMARSEEEGQPVLLSIISMSLYHRFIAESLDAQNRLSSLHLVITVVAFLSIYCSFTAR</sequence>